<gene>
    <name evidence="1" type="ORF">CCMP2556_LOCUS5462</name>
</gene>
<proteinExistence type="predicted"/>
<sequence>MCSSALNSGQFLSHHFVQLEALVEQVLTTSMQLGETIIVTNADEMWVSESTRRFIPRVTPLLSSVRVISARKMFEQSWPGDVFAWKREAFREVIIPWQTTAMSPGGMHLVVLGDSAAEMEAAHTSLIGLVSPSAVKTVKFREMPTAEELLEQLRVINQELPTIVAEERSSNRNLSSQLWLSAAPSPHLICTDTLSFPKNLGTKSLVRALLQGSSRASLKKRELFVVASTCRY</sequence>
<dbReference type="Proteomes" id="UP001642484">
    <property type="component" value="Unassembled WGS sequence"/>
</dbReference>
<reference evidence="1 2" key="1">
    <citation type="submission" date="2024-02" db="EMBL/GenBank/DDBJ databases">
        <authorList>
            <person name="Chen Y."/>
            <person name="Shah S."/>
            <person name="Dougan E. K."/>
            <person name="Thang M."/>
            <person name="Chan C."/>
        </authorList>
    </citation>
    <scope>NUCLEOTIDE SEQUENCE [LARGE SCALE GENOMIC DNA]</scope>
</reference>
<dbReference type="EMBL" id="CAXAMN010002281">
    <property type="protein sequence ID" value="CAK8998939.1"/>
    <property type="molecule type" value="Genomic_DNA"/>
</dbReference>
<protein>
    <submittedName>
        <fullName evidence="1">Uncharacterized protein</fullName>
    </submittedName>
</protein>
<comment type="caution">
    <text evidence="1">The sequence shown here is derived from an EMBL/GenBank/DDBJ whole genome shotgun (WGS) entry which is preliminary data.</text>
</comment>
<keyword evidence="2" id="KW-1185">Reference proteome</keyword>
<accession>A0ABP0I8R0</accession>
<dbReference type="PANTHER" id="PTHR38899">
    <property type="entry name" value="DOMAIN OOKINETE PROTEIN, PUTATIVE-RELATED"/>
    <property type="match status" value="1"/>
</dbReference>
<dbReference type="PANTHER" id="PTHR38899:SF1">
    <property type="entry name" value="PROTEIN KINASE"/>
    <property type="match status" value="1"/>
</dbReference>
<evidence type="ECO:0000313" key="1">
    <source>
        <dbReference type="EMBL" id="CAK8998939.1"/>
    </source>
</evidence>
<name>A0ABP0I8R0_9DINO</name>
<evidence type="ECO:0000313" key="2">
    <source>
        <dbReference type="Proteomes" id="UP001642484"/>
    </source>
</evidence>
<organism evidence="1 2">
    <name type="scientific">Durusdinium trenchii</name>
    <dbReference type="NCBI Taxonomy" id="1381693"/>
    <lineage>
        <taxon>Eukaryota</taxon>
        <taxon>Sar</taxon>
        <taxon>Alveolata</taxon>
        <taxon>Dinophyceae</taxon>
        <taxon>Suessiales</taxon>
        <taxon>Symbiodiniaceae</taxon>
        <taxon>Durusdinium</taxon>
    </lineage>
</organism>